<evidence type="ECO:0000313" key="2">
    <source>
        <dbReference type="Proteomes" id="UP000614058"/>
    </source>
</evidence>
<evidence type="ECO:0000313" key="1">
    <source>
        <dbReference type="EMBL" id="MBK0395509.1"/>
    </source>
</evidence>
<dbReference type="Proteomes" id="UP000614058">
    <property type="component" value="Unassembled WGS sequence"/>
</dbReference>
<comment type="caution">
    <text evidence="1">The sequence shown here is derived from an EMBL/GenBank/DDBJ whole genome shotgun (WGS) entry which is preliminary data.</text>
</comment>
<dbReference type="Gene3D" id="3.40.50.1820">
    <property type="entry name" value="alpha/beta hydrolase"/>
    <property type="match status" value="1"/>
</dbReference>
<dbReference type="Pfam" id="PF06821">
    <property type="entry name" value="Ser_hydrolase"/>
    <property type="match status" value="1"/>
</dbReference>
<accession>A0ABS1BQF4</accession>
<name>A0ABS1BQF4_9NEIS</name>
<keyword evidence="2" id="KW-1185">Reference proteome</keyword>
<gene>
    <name evidence="1" type="ORF">JDW22_02620</name>
</gene>
<proteinExistence type="predicted"/>
<dbReference type="PANTHER" id="PTHR15394:SF3">
    <property type="entry name" value="SERINE HYDROLASE RBBP9"/>
    <property type="match status" value="1"/>
</dbReference>
<keyword evidence="1" id="KW-0378">Hydrolase</keyword>
<dbReference type="GO" id="GO:0016787">
    <property type="term" value="F:hydrolase activity"/>
    <property type="evidence" value="ECO:0007669"/>
    <property type="project" value="UniProtKB-KW"/>
</dbReference>
<sequence length="221" mass="24792">MSRRQFCTTAAAGVLTACAKLPRRSNRPTMFIIHGYGATINNHWFGWLQTQLEQRGIAAVRVPMPDSTQPDFDRWQQTLAQYIGKPQENHIFVAHSLGTISLLHYLTATQPRKIGGLVLVSAFGARIPTLPEINGFNIDAYVDRCRIDFAAIARMAGNRIELISADDDTIVPVENTRYVAKELNGYLHIRATGGHFLDRDGFTQFPPVLESVERIVQMLQE</sequence>
<reference evidence="1 2" key="1">
    <citation type="journal article" date="2021" name="Pathogens">
        <title>Isolation and Characterization of Kingella bonacorsii sp. nov., A Novel Kingella Species Detected in a Stable Periodontitis Subject.</title>
        <authorList>
            <person name="Antezack A."/>
            <person name="Boxberger M."/>
            <person name="Rolland C."/>
            <person name="Monnet-Corti V."/>
            <person name="La Scola B."/>
        </authorList>
    </citation>
    <scope>NUCLEOTIDE SEQUENCE [LARGE SCALE GENOMIC DNA]</scope>
    <source>
        <strain evidence="1 2">Marseille-Q4569</strain>
    </source>
</reference>
<dbReference type="PROSITE" id="PS51257">
    <property type="entry name" value="PROKAR_LIPOPROTEIN"/>
    <property type="match status" value="1"/>
</dbReference>
<dbReference type="EMBL" id="JAEHNZ010000001">
    <property type="protein sequence ID" value="MBK0395509.1"/>
    <property type="molecule type" value="Genomic_DNA"/>
</dbReference>
<dbReference type="RefSeq" id="WP_200521579.1">
    <property type="nucleotide sequence ID" value="NZ_JAEHNZ010000001.1"/>
</dbReference>
<dbReference type="InterPro" id="IPR010662">
    <property type="entry name" value="RBBP9/YdeN"/>
</dbReference>
<protein>
    <submittedName>
        <fullName evidence="1">Serine hydrolase family protein</fullName>
    </submittedName>
</protein>
<dbReference type="InterPro" id="IPR029058">
    <property type="entry name" value="AB_hydrolase_fold"/>
</dbReference>
<dbReference type="SUPFAM" id="SSF53474">
    <property type="entry name" value="alpha/beta-Hydrolases"/>
    <property type="match status" value="1"/>
</dbReference>
<dbReference type="PANTHER" id="PTHR15394">
    <property type="entry name" value="SERINE HYDROLASE RBBP9"/>
    <property type="match status" value="1"/>
</dbReference>
<organism evidence="1 2">
    <name type="scientific">Kingella bonacorsii</name>
    <dbReference type="NCBI Taxonomy" id="2796361"/>
    <lineage>
        <taxon>Bacteria</taxon>
        <taxon>Pseudomonadati</taxon>
        <taxon>Pseudomonadota</taxon>
        <taxon>Betaproteobacteria</taxon>
        <taxon>Neisseriales</taxon>
        <taxon>Neisseriaceae</taxon>
        <taxon>Kingella</taxon>
    </lineage>
</organism>